<feature type="transmembrane region" description="Helical" evidence="6">
    <location>
        <begin position="20"/>
        <end position="39"/>
    </location>
</feature>
<dbReference type="InParanoid" id="Q5KLP0"/>
<dbReference type="PANTHER" id="PTHR30618">
    <property type="entry name" value="NCS1 FAMILY PURINE/PYRIMIDINE TRANSPORTER"/>
    <property type="match status" value="1"/>
</dbReference>
<dbReference type="RefSeq" id="XP_024512219.1">
    <property type="nucleotide sequence ID" value="XM_024656604.1"/>
</dbReference>
<keyword evidence="4 6" id="KW-1133">Transmembrane helix</keyword>
<dbReference type="InterPro" id="IPR001248">
    <property type="entry name" value="Pur-cyt_permease"/>
</dbReference>
<proteinExistence type="inferred from homology"/>
<evidence type="ECO:0000256" key="2">
    <source>
        <dbReference type="ARBA" id="ARBA00008974"/>
    </source>
</evidence>
<comment type="subcellular location">
    <subcellularLocation>
        <location evidence="1">Membrane</location>
        <topology evidence="1">Multi-pass membrane protein</topology>
    </subcellularLocation>
</comment>
<dbReference type="GO" id="GO:0016020">
    <property type="term" value="C:membrane"/>
    <property type="evidence" value="ECO:0007669"/>
    <property type="project" value="UniProtKB-SubCell"/>
</dbReference>
<dbReference type="Pfam" id="PF02133">
    <property type="entry name" value="Transp_cyt_pur"/>
    <property type="match status" value="1"/>
</dbReference>
<evidence type="ECO:0000256" key="3">
    <source>
        <dbReference type="ARBA" id="ARBA00022692"/>
    </source>
</evidence>
<evidence type="ECO:0000256" key="1">
    <source>
        <dbReference type="ARBA" id="ARBA00004141"/>
    </source>
</evidence>
<keyword evidence="8" id="KW-1185">Reference proteome</keyword>
<evidence type="ECO:0000256" key="4">
    <source>
        <dbReference type="ARBA" id="ARBA00022989"/>
    </source>
</evidence>
<keyword evidence="3 6" id="KW-0812">Transmembrane</keyword>
<sequence>MIPGIYTMKNTMSASTGMTSADFLCFVLFTLIIIPCLLIPPEHLCKPLVTIASFSTITCFIFFIWSLARSHGGGPLMQSEGLKLVGIEPVTGSALAWAIFHGISSALGGIYAGLLNMSDYTRFAKRPNDPLISQTIVSPVVGVLTSMIGIVCASSASQFYPTETLLWIPYNLLTAMQTDLWRQLLDVSLLQVAVHFDFCVGVQ</sequence>
<dbReference type="Gene3D" id="1.10.4160.10">
    <property type="entry name" value="Hydantoin permease"/>
    <property type="match status" value="1"/>
</dbReference>
<dbReference type="EMBL" id="AE017342">
    <property type="protein sequence ID" value="AAW41729.1"/>
    <property type="molecule type" value="Genomic_DNA"/>
</dbReference>
<dbReference type="Proteomes" id="UP000002149">
    <property type="component" value="Chromosome 2"/>
</dbReference>
<dbReference type="GeneID" id="3255815"/>
<dbReference type="PaxDb" id="214684-Q5KLP0"/>
<accession>Q5KLP0</accession>
<gene>
    <name evidence="7" type="ordered locus">CNB04600</name>
</gene>
<dbReference type="VEuPathDB" id="FungiDB:CNB04600"/>
<dbReference type="AlphaFoldDB" id="Q5KLP0"/>
<evidence type="ECO:0000313" key="8">
    <source>
        <dbReference type="Proteomes" id="UP000002149"/>
    </source>
</evidence>
<evidence type="ECO:0000256" key="6">
    <source>
        <dbReference type="SAM" id="Phobius"/>
    </source>
</evidence>
<feature type="transmembrane region" description="Helical" evidence="6">
    <location>
        <begin position="136"/>
        <end position="160"/>
    </location>
</feature>
<comment type="similarity">
    <text evidence="2">Belongs to the purine-cytosine permease (2.A.39) family.</text>
</comment>
<name>Q5KLP0_CRYD1</name>
<feature type="transmembrane region" description="Helical" evidence="6">
    <location>
        <begin position="94"/>
        <end position="115"/>
    </location>
</feature>
<protein>
    <submittedName>
        <fullName evidence="7">Uridine transporter, putative</fullName>
    </submittedName>
</protein>
<organism evidence="7 8">
    <name type="scientific">Cryptococcus deneoformans (strain JEC21 / ATCC MYA-565)</name>
    <name type="common">Cryptococcus neoformans var. neoformans serotype D</name>
    <dbReference type="NCBI Taxonomy" id="214684"/>
    <lineage>
        <taxon>Eukaryota</taxon>
        <taxon>Fungi</taxon>
        <taxon>Dikarya</taxon>
        <taxon>Basidiomycota</taxon>
        <taxon>Agaricomycotina</taxon>
        <taxon>Tremellomycetes</taxon>
        <taxon>Tremellales</taxon>
        <taxon>Cryptococcaceae</taxon>
        <taxon>Cryptococcus</taxon>
        <taxon>Cryptococcus neoformans species complex</taxon>
    </lineage>
</organism>
<reference evidence="7 8" key="1">
    <citation type="journal article" date="2005" name="Science">
        <title>The genome of the basidiomycetous yeast and human pathogen Cryptococcus neoformans.</title>
        <authorList>
            <person name="Loftus B.J."/>
            <person name="Fung E."/>
            <person name="Roncaglia P."/>
            <person name="Rowley D."/>
            <person name="Amedeo P."/>
            <person name="Bruno D."/>
            <person name="Vamathevan J."/>
            <person name="Miranda M."/>
            <person name="Anderson I.J."/>
            <person name="Fraser J.A."/>
            <person name="Allen J.E."/>
            <person name="Bosdet I.E."/>
            <person name="Brent M.R."/>
            <person name="Chiu R."/>
            <person name="Doering T.L."/>
            <person name="Donlin M.J."/>
            <person name="D'Souza C.A."/>
            <person name="Fox D.S."/>
            <person name="Grinberg V."/>
            <person name="Fu J."/>
            <person name="Fukushima M."/>
            <person name="Haas B.J."/>
            <person name="Huang J.C."/>
            <person name="Janbon G."/>
            <person name="Jones S.J."/>
            <person name="Koo H.L."/>
            <person name="Krzywinski M.I."/>
            <person name="Kwon-Chung J.K."/>
            <person name="Lengeler K.B."/>
            <person name="Maiti R."/>
            <person name="Marra M.A."/>
            <person name="Marra R.E."/>
            <person name="Mathewson C.A."/>
            <person name="Mitchell T.G."/>
            <person name="Pertea M."/>
            <person name="Riggs F.R."/>
            <person name="Salzberg S.L."/>
            <person name="Schein J.E."/>
            <person name="Shvartsbeyn A."/>
            <person name="Shin H."/>
            <person name="Shumway M."/>
            <person name="Specht C.A."/>
            <person name="Suh B.B."/>
            <person name="Tenney A."/>
            <person name="Utterback T.R."/>
            <person name="Wickes B.L."/>
            <person name="Wortman J.R."/>
            <person name="Wye N.H."/>
            <person name="Kronstad J.W."/>
            <person name="Lodge J.K."/>
            <person name="Heitman J."/>
            <person name="Davis R.W."/>
            <person name="Fraser C.M."/>
            <person name="Hyman R.W."/>
        </authorList>
    </citation>
    <scope>NUCLEOTIDE SEQUENCE [LARGE SCALE GENOMIC DNA]</scope>
    <source>
        <strain evidence="8">JEC21 / ATCC MYA-565</strain>
    </source>
</reference>
<dbReference type="GO" id="GO:0022857">
    <property type="term" value="F:transmembrane transporter activity"/>
    <property type="evidence" value="ECO:0007669"/>
    <property type="project" value="InterPro"/>
</dbReference>
<dbReference type="PANTHER" id="PTHR30618:SF15">
    <property type="entry name" value="NICOTINAMIDE RIBOSIDE TRANSPORTER 1-RELATED"/>
    <property type="match status" value="1"/>
</dbReference>
<dbReference type="HOGENOM" id="CLU_1348869_0_0_1"/>
<feature type="transmembrane region" description="Helical" evidence="6">
    <location>
        <begin position="48"/>
        <end position="68"/>
    </location>
</feature>
<dbReference type="eggNOG" id="KOG2466">
    <property type="taxonomic scope" value="Eukaryota"/>
</dbReference>
<dbReference type="KEGG" id="cne:CNB04600"/>
<evidence type="ECO:0000313" key="7">
    <source>
        <dbReference type="EMBL" id="AAW41729.1"/>
    </source>
</evidence>
<dbReference type="OrthoDB" id="2018619at2759"/>
<keyword evidence="5 6" id="KW-0472">Membrane</keyword>
<evidence type="ECO:0000256" key="5">
    <source>
        <dbReference type="ARBA" id="ARBA00023136"/>
    </source>
</evidence>
<dbReference type="InterPro" id="IPR045225">
    <property type="entry name" value="Uracil/uridine/allantoin_perm"/>
</dbReference>